<dbReference type="EnsemblMetazoa" id="MESCA002144-RA">
    <property type="protein sequence ID" value="MESCA002144-PA"/>
    <property type="gene ID" value="MESCA002144"/>
</dbReference>
<proteinExistence type="predicted"/>
<dbReference type="AlphaFoldDB" id="T1GFK0"/>
<name>T1GFK0_MEGSC</name>
<dbReference type="HOGENOM" id="CLU_1697534_0_0_1"/>
<organism evidence="1 2">
    <name type="scientific">Megaselia scalaris</name>
    <name type="common">Humpbacked fly</name>
    <name type="synonym">Phora scalaris</name>
    <dbReference type="NCBI Taxonomy" id="36166"/>
    <lineage>
        <taxon>Eukaryota</taxon>
        <taxon>Metazoa</taxon>
        <taxon>Ecdysozoa</taxon>
        <taxon>Arthropoda</taxon>
        <taxon>Hexapoda</taxon>
        <taxon>Insecta</taxon>
        <taxon>Pterygota</taxon>
        <taxon>Neoptera</taxon>
        <taxon>Endopterygota</taxon>
        <taxon>Diptera</taxon>
        <taxon>Brachycera</taxon>
        <taxon>Muscomorpha</taxon>
        <taxon>Platypezoidea</taxon>
        <taxon>Phoridae</taxon>
        <taxon>Megaseliini</taxon>
        <taxon>Megaselia</taxon>
    </lineage>
</organism>
<evidence type="ECO:0000313" key="1">
    <source>
        <dbReference type="EnsemblMetazoa" id="MESCA002144-PA"/>
    </source>
</evidence>
<accession>T1GFK0</accession>
<dbReference type="Proteomes" id="UP000015102">
    <property type="component" value="Unassembled WGS sequence"/>
</dbReference>
<reference evidence="1" key="2">
    <citation type="submission" date="2015-06" db="UniProtKB">
        <authorList>
            <consortium name="EnsemblMetazoa"/>
        </authorList>
    </citation>
    <scope>IDENTIFICATION</scope>
</reference>
<dbReference type="EMBL" id="CAQQ02395051">
    <property type="status" value="NOT_ANNOTATED_CDS"/>
    <property type="molecule type" value="Genomic_DNA"/>
</dbReference>
<evidence type="ECO:0000313" key="2">
    <source>
        <dbReference type="Proteomes" id="UP000015102"/>
    </source>
</evidence>
<sequence length="155" mass="18357">MSSSDEAEEFVSLTVQANQRRIETVKIPKEEFDKALKLLNEPDTAKPKLKYCHSYIHNTRNRHKDVRAGKLLQIMSDLRRHLMDRNWVEIMRLLKVARPGKKEENYLFPILVRYCMMCLVHHRGFNLLDSFLNGVTLCASDEDKEDLFFEITRFQ</sequence>
<dbReference type="OMA" id="SETRCHI"/>
<protein>
    <submittedName>
        <fullName evidence="1">Uncharacterized protein</fullName>
    </submittedName>
</protein>
<keyword evidence="2" id="KW-1185">Reference proteome</keyword>
<reference evidence="2" key="1">
    <citation type="submission" date="2013-02" db="EMBL/GenBank/DDBJ databases">
        <authorList>
            <person name="Hughes D."/>
        </authorList>
    </citation>
    <scope>NUCLEOTIDE SEQUENCE</scope>
    <source>
        <strain>Durham</strain>
        <strain evidence="2">NC isolate 2 -- Noor lab</strain>
    </source>
</reference>